<dbReference type="SUPFAM" id="SSF48452">
    <property type="entry name" value="TPR-like"/>
    <property type="match status" value="1"/>
</dbReference>
<dbReference type="InterPro" id="IPR013105">
    <property type="entry name" value="TPR_2"/>
</dbReference>
<evidence type="ECO:0000256" key="3">
    <source>
        <dbReference type="PROSITE-ProRule" id="PRU00339"/>
    </source>
</evidence>
<protein>
    <submittedName>
        <fullName evidence="4">Tetratricopeptide repeat protein</fullName>
    </submittedName>
</protein>
<dbReference type="Proteomes" id="UP000886289">
    <property type="component" value="Unassembled WGS sequence"/>
</dbReference>
<sequence length="89" mass="10172">DIEKKIPVKEIYNLMGTCYFKLNSYEEAVFCFKKAISLDPNSAIDHANLCLALKALNKKEEAKFHCEKALSLDPTIEFAYKALNELKEI</sequence>
<evidence type="ECO:0000256" key="2">
    <source>
        <dbReference type="ARBA" id="ARBA00022803"/>
    </source>
</evidence>
<keyword evidence="1" id="KW-0677">Repeat</keyword>
<accession>A0A7C0YA36</accession>
<reference evidence="4" key="1">
    <citation type="journal article" date="2020" name="mSystems">
        <title>Genome- and Community-Level Interaction Insights into Carbon Utilization and Element Cycling Functions of Hydrothermarchaeota in Hydrothermal Sediment.</title>
        <authorList>
            <person name="Zhou Z."/>
            <person name="Liu Y."/>
            <person name="Xu W."/>
            <person name="Pan J."/>
            <person name="Luo Z.H."/>
            <person name="Li M."/>
        </authorList>
    </citation>
    <scope>NUCLEOTIDE SEQUENCE [LARGE SCALE GENOMIC DNA]</scope>
    <source>
        <strain evidence="4">HyVt-233</strain>
    </source>
</reference>
<dbReference type="Pfam" id="PF00515">
    <property type="entry name" value="TPR_1"/>
    <property type="match status" value="1"/>
</dbReference>
<dbReference type="InterPro" id="IPR011990">
    <property type="entry name" value="TPR-like_helical_dom_sf"/>
</dbReference>
<comment type="caution">
    <text evidence="4">The sequence shown here is derived from an EMBL/GenBank/DDBJ whole genome shotgun (WGS) entry which is preliminary data.</text>
</comment>
<dbReference type="SMART" id="SM00028">
    <property type="entry name" value="TPR"/>
    <property type="match status" value="2"/>
</dbReference>
<dbReference type="PROSITE" id="PS50005">
    <property type="entry name" value="TPR"/>
    <property type="match status" value="1"/>
</dbReference>
<evidence type="ECO:0000256" key="1">
    <source>
        <dbReference type="ARBA" id="ARBA00022737"/>
    </source>
</evidence>
<keyword evidence="2 3" id="KW-0802">TPR repeat</keyword>
<dbReference type="PANTHER" id="PTHR44943:SF8">
    <property type="entry name" value="TPR REPEAT-CONTAINING PROTEIN MJ0263"/>
    <property type="match status" value="1"/>
</dbReference>
<evidence type="ECO:0000313" key="4">
    <source>
        <dbReference type="EMBL" id="HDD44671.1"/>
    </source>
</evidence>
<name>A0A7C0YA36_DESA2</name>
<dbReference type="PANTHER" id="PTHR44943">
    <property type="entry name" value="CELLULOSE SYNTHASE OPERON PROTEIN C"/>
    <property type="match status" value="1"/>
</dbReference>
<dbReference type="Pfam" id="PF07719">
    <property type="entry name" value="TPR_2"/>
    <property type="match status" value="1"/>
</dbReference>
<proteinExistence type="predicted"/>
<organism evidence="4">
    <name type="scientific">Desulfofervidus auxilii</name>
    <dbReference type="NCBI Taxonomy" id="1621989"/>
    <lineage>
        <taxon>Bacteria</taxon>
        <taxon>Pseudomonadati</taxon>
        <taxon>Thermodesulfobacteriota</taxon>
        <taxon>Candidatus Desulfofervidia</taxon>
        <taxon>Candidatus Desulfofervidales</taxon>
        <taxon>Candidatus Desulfofervidaceae</taxon>
        <taxon>Candidatus Desulfofervidus</taxon>
    </lineage>
</organism>
<dbReference type="Gene3D" id="1.25.40.10">
    <property type="entry name" value="Tetratricopeptide repeat domain"/>
    <property type="match status" value="1"/>
</dbReference>
<dbReference type="InterPro" id="IPR051685">
    <property type="entry name" value="Ycf3/AcsC/BcsC/TPR_MFPF"/>
</dbReference>
<feature type="repeat" description="TPR" evidence="3">
    <location>
        <begin position="9"/>
        <end position="42"/>
    </location>
</feature>
<feature type="non-terminal residue" evidence="4">
    <location>
        <position position="1"/>
    </location>
</feature>
<dbReference type="PROSITE" id="PS50293">
    <property type="entry name" value="TPR_REGION"/>
    <property type="match status" value="1"/>
</dbReference>
<dbReference type="InterPro" id="IPR019734">
    <property type="entry name" value="TPR_rpt"/>
</dbReference>
<dbReference type="AlphaFoldDB" id="A0A7C0YA36"/>
<gene>
    <name evidence="4" type="ORF">ENG63_07420</name>
</gene>
<dbReference type="EMBL" id="DRBS01000277">
    <property type="protein sequence ID" value="HDD44671.1"/>
    <property type="molecule type" value="Genomic_DNA"/>
</dbReference>